<keyword evidence="3 6" id="KW-0694">RNA-binding</keyword>
<dbReference type="InterPro" id="IPR006027">
    <property type="entry name" value="NusB_RsmB_TIM44"/>
</dbReference>
<accession>A0AAW3JUH6</accession>
<evidence type="ECO:0000256" key="7">
    <source>
        <dbReference type="SAM" id="Coils"/>
    </source>
</evidence>
<evidence type="ECO:0000256" key="5">
    <source>
        <dbReference type="ARBA" id="ARBA00023163"/>
    </source>
</evidence>
<protein>
    <recommendedName>
        <fullName evidence="6">Transcription antitermination protein NusB</fullName>
    </recommendedName>
    <alternativeName>
        <fullName evidence="6">Antitermination factor NusB</fullName>
    </alternativeName>
</protein>
<gene>
    <name evidence="6" type="primary">nusB</name>
    <name evidence="9" type="ORF">APZ18_02025</name>
</gene>
<dbReference type="PANTHER" id="PTHR11078">
    <property type="entry name" value="N UTILIZATION SUBSTANCE PROTEIN B-RELATED"/>
    <property type="match status" value="1"/>
</dbReference>
<evidence type="ECO:0000256" key="4">
    <source>
        <dbReference type="ARBA" id="ARBA00023015"/>
    </source>
</evidence>
<dbReference type="HAMAP" id="MF_00073">
    <property type="entry name" value="NusB"/>
    <property type="match status" value="1"/>
</dbReference>
<evidence type="ECO:0000256" key="1">
    <source>
        <dbReference type="ARBA" id="ARBA00005952"/>
    </source>
</evidence>
<evidence type="ECO:0000313" key="9">
    <source>
        <dbReference type="EMBL" id="KQC85995.1"/>
    </source>
</evidence>
<dbReference type="RefSeq" id="WP_022015115.1">
    <property type="nucleotide sequence ID" value="NZ_DBGBRS010000149.1"/>
</dbReference>
<dbReference type="NCBIfam" id="TIGR01951">
    <property type="entry name" value="nusB"/>
    <property type="match status" value="1"/>
</dbReference>
<dbReference type="AlphaFoldDB" id="A0AAW3JUH6"/>
<dbReference type="GO" id="GO:0003723">
    <property type="term" value="F:RNA binding"/>
    <property type="evidence" value="ECO:0007669"/>
    <property type="project" value="UniProtKB-UniRule"/>
</dbReference>
<dbReference type="EMBL" id="LLKB01000001">
    <property type="protein sequence ID" value="KQC85995.1"/>
    <property type="molecule type" value="Genomic_DNA"/>
</dbReference>
<organism evidence="9 10">
    <name type="scientific">Butyribacter intestini</name>
    <dbReference type="NCBI Taxonomy" id="1703332"/>
    <lineage>
        <taxon>Bacteria</taxon>
        <taxon>Bacillati</taxon>
        <taxon>Bacillota</taxon>
        <taxon>Clostridia</taxon>
        <taxon>Lachnospirales</taxon>
        <taxon>Lachnospiraceae</taxon>
        <taxon>Butyribacter</taxon>
    </lineage>
</organism>
<keyword evidence="2 6" id="KW-0889">Transcription antitermination</keyword>
<name>A0AAW3JUH6_9FIRM</name>
<keyword evidence="5 6" id="KW-0804">Transcription</keyword>
<comment type="caution">
    <text evidence="9">The sequence shown here is derived from an EMBL/GenBank/DDBJ whole genome shotgun (WGS) entry which is preliminary data.</text>
</comment>
<dbReference type="GO" id="GO:0006353">
    <property type="term" value="P:DNA-templated transcription termination"/>
    <property type="evidence" value="ECO:0007669"/>
    <property type="project" value="UniProtKB-UniRule"/>
</dbReference>
<evidence type="ECO:0000256" key="2">
    <source>
        <dbReference type="ARBA" id="ARBA00022814"/>
    </source>
</evidence>
<dbReference type="Proteomes" id="UP000050833">
    <property type="component" value="Unassembled WGS sequence"/>
</dbReference>
<dbReference type="GO" id="GO:0005829">
    <property type="term" value="C:cytosol"/>
    <property type="evidence" value="ECO:0007669"/>
    <property type="project" value="TreeGrafter"/>
</dbReference>
<dbReference type="SUPFAM" id="SSF48013">
    <property type="entry name" value="NusB-like"/>
    <property type="match status" value="1"/>
</dbReference>
<dbReference type="Pfam" id="PF01029">
    <property type="entry name" value="NusB"/>
    <property type="match status" value="1"/>
</dbReference>
<feature type="coiled-coil region" evidence="7">
    <location>
        <begin position="22"/>
        <end position="64"/>
    </location>
</feature>
<feature type="domain" description="NusB/RsmB/TIM44" evidence="8">
    <location>
        <begin position="5"/>
        <end position="132"/>
    </location>
</feature>
<comment type="similarity">
    <text evidence="1 6">Belongs to the NusB family.</text>
</comment>
<reference evidence="9 10" key="1">
    <citation type="submission" date="2015-10" db="EMBL/GenBank/DDBJ databases">
        <title>Butyribacter intestini gen. nov., sp. nov., a butyric acid-producing bacterium of the family Lachnospiraceae isolated from the human faeces.</title>
        <authorList>
            <person name="Zou Y."/>
            <person name="Xue W."/>
            <person name="Luo G."/>
            <person name="Lv M."/>
        </authorList>
    </citation>
    <scope>NUCLEOTIDE SEQUENCE [LARGE SCALE GENOMIC DNA]</scope>
    <source>
        <strain evidence="9 10">TF01-11</strain>
    </source>
</reference>
<keyword evidence="7" id="KW-0175">Coiled coil</keyword>
<keyword evidence="10" id="KW-1185">Reference proteome</keyword>
<dbReference type="InterPro" id="IPR035926">
    <property type="entry name" value="NusB-like_sf"/>
</dbReference>
<evidence type="ECO:0000259" key="8">
    <source>
        <dbReference type="Pfam" id="PF01029"/>
    </source>
</evidence>
<keyword evidence="4 6" id="KW-0805">Transcription regulation</keyword>
<dbReference type="PANTHER" id="PTHR11078:SF3">
    <property type="entry name" value="ANTITERMINATION NUSB DOMAIN-CONTAINING PROTEIN"/>
    <property type="match status" value="1"/>
</dbReference>
<evidence type="ECO:0000256" key="3">
    <source>
        <dbReference type="ARBA" id="ARBA00022884"/>
    </source>
</evidence>
<dbReference type="GO" id="GO:0031564">
    <property type="term" value="P:transcription antitermination"/>
    <property type="evidence" value="ECO:0007669"/>
    <property type="project" value="UniProtKB-KW"/>
</dbReference>
<dbReference type="Gene3D" id="1.10.940.10">
    <property type="entry name" value="NusB-like"/>
    <property type="match status" value="1"/>
</dbReference>
<evidence type="ECO:0000313" key="10">
    <source>
        <dbReference type="Proteomes" id="UP000050833"/>
    </source>
</evidence>
<proteinExistence type="inferred from homology"/>
<sequence>MTRRQIRENLYKMLFQVEFHDKESLRTQIEIYLEDLEMADEKDKRELRDKFNELVENLEDIDAKIEEKANGWTINRIAKSELTILRLGVYELLYVEDVPNKVAINEAVELAKAYGADKASGFINGILASVVKEVSE</sequence>
<comment type="function">
    <text evidence="6">Involved in transcription antitermination. Required for transcription of ribosomal RNA (rRNA) genes. Binds specifically to the boxA antiterminator sequence of the ribosomal RNA (rrn) operons.</text>
</comment>
<dbReference type="InterPro" id="IPR011605">
    <property type="entry name" value="NusB_fam"/>
</dbReference>
<evidence type="ECO:0000256" key="6">
    <source>
        <dbReference type="HAMAP-Rule" id="MF_00073"/>
    </source>
</evidence>